<dbReference type="EMBL" id="JBHTNZ010000009">
    <property type="protein sequence ID" value="MFD1461633.1"/>
    <property type="molecule type" value="Genomic_DNA"/>
</dbReference>
<dbReference type="InterPro" id="IPR018330">
    <property type="entry name" value="RecT_fam"/>
</dbReference>
<dbReference type="RefSeq" id="WP_229524409.1">
    <property type="nucleotide sequence ID" value="NZ_JAFFQR010000064.1"/>
</dbReference>
<accession>A0ABW4DCB9</accession>
<evidence type="ECO:0000313" key="2">
    <source>
        <dbReference type="Proteomes" id="UP001597340"/>
    </source>
</evidence>
<protein>
    <submittedName>
        <fullName evidence="1">RecT family recombinase</fullName>
    </submittedName>
</protein>
<sequence length="312" mass="35299">MANTNNQLTIYNSYAFGTLTQEDVQTVHQTIAKDCNESQFRLFMGVAKAADANPLIGEIYPTVYQGKLTWQFGIDYHIRKAKEMDGYMGYDVQVIHENDEFEYSMERAEDGRYYLSIEKYKGGFPLGKPIGGYAMAYKEGFMPFSVLMDIEEVEHYKRSAIGMQKTMWTNNFKDMFKKHMVKRALKAAFGLRFDDGDGEQGEGPAPYNPYERKDITPEADAVAVAEKEKPPLQGNGEEPAVNLLDQARSDMKRKFSQLGITDPADMQSYILKHANPKGSKPTLPELKGLLKIMDMHIAEKAAQEQANDELPV</sequence>
<keyword evidence="2" id="KW-1185">Reference proteome</keyword>
<dbReference type="Pfam" id="PF03837">
    <property type="entry name" value="RecT"/>
    <property type="match status" value="1"/>
</dbReference>
<dbReference type="Proteomes" id="UP001597340">
    <property type="component" value="Unassembled WGS sequence"/>
</dbReference>
<comment type="caution">
    <text evidence="1">The sequence shown here is derived from an EMBL/GenBank/DDBJ whole genome shotgun (WGS) entry which is preliminary data.</text>
</comment>
<organism evidence="1 2">
    <name type="scientific">Paenibacillus farraposensis</name>
    <dbReference type="NCBI Taxonomy" id="2807095"/>
    <lineage>
        <taxon>Bacteria</taxon>
        <taxon>Bacillati</taxon>
        <taxon>Bacillota</taxon>
        <taxon>Bacilli</taxon>
        <taxon>Bacillales</taxon>
        <taxon>Paenibacillaceae</taxon>
        <taxon>Paenibacillus</taxon>
    </lineage>
</organism>
<evidence type="ECO:0000313" key="1">
    <source>
        <dbReference type="EMBL" id="MFD1461633.1"/>
    </source>
</evidence>
<name>A0ABW4DCB9_9BACL</name>
<proteinExistence type="predicted"/>
<gene>
    <name evidence="1" type="ORF">ACFQ5D_09410</name>
</gene>
<reference evidence="2" key="1">
    <citation type="journal article" date="2019" name="Int. J. Syst. Evol. Microbiol.">
        <title>The Global Catalogue of Microorganisms (GCM) 10K type strain sequencing project: providing services to taxonomists for standard genome sequencing and annotation.</title>
        <authorList>
            <consortium name="The Broad Institute Genomics Platform"/>
            <consortium name="The Broad Institute Genome Sequencing Center for Infectious Disease"/>
            <person name="Wu L."/>
            <person name="Ma J."/>
        </authorList>
    </citation>
    <scope>NUCLEOTIDE SEQUENCE [LARGE SCALE GENOMIC DNA]</scope>
    <source>
        <strain evidence="2">CCM 9147</strain>
    </source>
</reference>